<feature type="domain" description="Alpha/beta hydrolase fold-3" evidence="3">
    <location>
        <begin position="270"/>
        <end position="478"/>
    </location>
</feature>
<keyword evidence="1" id="KW-0378">Hydrolase</keyword>
<feature type="compositionally biased region" description="Low complexity" evidence="2">
    <location>
        <begin position="29"/>
        <end position="40"/>
    </location>
</feature>
<evidence type="ECO:0000256" key="2">
    <source>
        <dbReference type="SAM" id="MobiDB-lite"/>
    </source>
</evidence>
<name>K0TBF6_THAOC</name>
<evidence type="ECO:0000259" key="3">
    <source>
        <dbReference type="Pfam" id="PF07859"/>
    </source>
</evidence>
<organism evidence="4 5">
    <name type="scientific">Thalassiosira oceanica</name>
    <name type="common">Marine diatom</name>
    <dbReference type="NCBI Taxonomy" id="159749"/>
    <lineage>
        <taxon>Eukaryota</taxon>
        <taxon>Sar</taxon>
        <taxon>Stramenopiles</taxon>
        <taxon>Ochrophyta</taxon>
        <taxon>Bacillariophyta</taxon>
        <taxon>Coscinodiscophyceae</taxon>
        <taxon>Thalassiosirophycidae</taxon>
        <taxon>Thalassiosirales</taxon>
        <taxon>Thalassiosiraceae</taxon>
        <taxon>Thalassiosira</taxon>
    </lineage>
</organism>
<dbReference type="EMBL" id="AGNL01012602">
    <property type="protein sequence ID" value="EJK67802.1"/>
    <property type="molecule type" value="Genomic_DNA"/>
</dbReference>
<feature type="compositionally biased region" description="Basic and acidic residues" evidence="2">
    <location>
        <begin position="49"/>
        <end position="59"/>
    </location>
</feature>
<accession>K0TBF6</accession>
<dbReference type="InterPro" id="IPR050300">
    <property type="entry name" value="GDXG_lipolytic_enzyme"/>
</dbReference>
<dbReference type="Proteomes" id="UP000266841">
    <property type="component" value="Unassembled WGS sequence"/>
</dbReference>
<comment type="caution">
    <text evidence="4">The sequence shown here is derived from an EMBL/GenBank/DDBJ whole genome shotgun (WGS) entry which is preliminary data.</text>
</comment>
<proteinExistence type="predicted"/>
<dbReference type="SUPFAM" id="SSF53474">
    <property type="entry name" value="alpha/beta-Hydrolases"/>
    <property type="match status" value="1"/>
</dbReference>
<dbReference type="eggNOG" id="KOG1515">
    <property type="taxonomic scope" value="Eukaryota"/>
</dbReference>
<dbReference type="OrthoDB" id="408631at2759"/>
<reference evidence="4 5" key="1">
    <citation type="journal article" date="2012" name="Genome Biol.">
        <title>Genome and low-iron response of an oceanic diatom adapted to chronic iron limitation.</title>
        <authorList>
            <person name="Lommer M."/>
            <person name="Specht M."/>
            <person name="Roy A.S."/>
            <person name="Kraemer L."/>
            <person name="Andreson R."/>
            <person name="Gutowska M.A."/>
            <person name="Wolf J."/>
            <person name="Bergner S.V."/>
            <person name="Schilhabel M.B."/>
            <person name="Klostermeier U.C."/>
            <person name="Beiko R.G."/>
            <person name="Rosenstiel P."/>
            <person name="Hippler M."/>
            <person name="Laroche J."/>
        </authorList>
    </citation>
    <scope>NUCLEOTIDE SEQUENCE [LARGE SCALE GENOMIC DNA]</scope>
    <source>
        <strain evidence="4 5">CCMP1005</strain>
    </source>
</reference>
<keyword evidence="5" id="KW-1185">Reference proteome</keyword>
<evidence type="ECO:0000313" key="5">
    <source>
        <dbReference type="Proteomes" id="UP000266841"/>
    </source>
</evidence>
<dbReference type="AlphaFoldDB" id="K0TBF6"/>
<dbReference type="InterPro" id="IPR013094">
    <property type="entry name" value="AB_hydrolase_3"/>
</dbReference>
<dbReference type="GO" id="GO:0016787">
    <property type="term" value="F:hydrolase activity"/>
    <property type="evidence" value="ECO:0007669"/>
    <property type="project" value="UniProtKB-KW"/>
</dbReference>
<evidence type="ECO:0000313" key="4">
    <source>
        <dbReference type="EMBL" id="EJK67802.1"/>
    </source>
</evidence>
<evidence type="ECO:0000256" key="1">
    <source>
        <dbReference type="ARBA" id="ARBA00022801"/>
    </source>
</evidence>
<protein>
    <recommendedName>
        <fullName evidence="3">Alpha/beta hydrolase fold-3 domain-containing protein</fullName>
    </recommendedName>
</protein>
<dbReference type="Gene3D" id="3.40.50.1820">
    <property type="entry name" value="alpha/beta hydrolase"/>
    <property type="match status" value="1"/>
</dbReference>
<dbReference type="InterPro" id="IPR029058">
    <property type="entry name" value="AB_hydrolase_fold"/>
</dbReference>
<sequence>MPSTAQPCPAKSKKNQLQLDPLSQAPVVTTATDCTSGSSDSSDDEDLEDHGNNKCPSDADTRARLENERLNLNLGLPFDPTVLTRRNVPATSSAFVRACRFVIHLLDKLLAIVETPLFQIWQNHAPLRLRQKVTFILWRLYLPLHKTLIGRMTGLHSTCSLEYHALTTLMWGGRLFPITIKRIRMSLSQLHVTHPHDAYPFVPPCNRLTKPTNGAAHGIRGHLQDVYHEMDVKLTPTGFRSYTSEATKHEMIVTGKFIQHFARPSEKVIFWIYGGAFLAGDSAGNLGIAEKMGLLSGESGGARDVFIPDYRLVPESHLDDALHDVALAYEYLLYVKGYKAENVVLFGISSGGGLATLLLQFLAKAQMPMPSGGVLVGPFVDYTEPTGTMKEYIRHDLIVNQSVFDEGIPLLETVLGSHEKRLEASPCYGDFTGLPPLCVCVSEHEVVYDQAILLAKRAKAQGCDVSVGCWKYMCHVFPMLCAFIPEGREAFYFMAKWIGEH</sequence>
<feature type="region of interest" description="Disordered" evidence="2">
    <location>
        <begin position="1"/>
        <end position="59"/>
    </location>
</feature>
<dbReference type="PANTHER" id="PTHR48081">
    <property type="entry name" value="AB HYDROLASE SUPERFAMILY PROTEIN C4A8.06C"/>
    <property type="match status" value="1"/>
</dbReference>
<dbReference type="Pfam" id="PF07859">
    <property type="entry name" value="Abhydrolase_3"/>
    <property type="match status" value="1"/>
</dbReference>
<gene>
    <name evidence="4" type="ORF">THAOC_11114</name>
</gene>
<dbReference type="PANTHER" id="PTHR48081:SF19">
    <property type="entry name" value="AB HYDROLASE SUPERFAMILY PROTEIN C4A8.06C"/>
    <property type="match status" value="1"/>
</dbReference>